<sequence length="259" mass="28070">MDKTILEAIDAAAEIWSRAVFPVALTGAGISVASGIPDFRSPGGLWSRFDPMEVATDKALRRNPLGVWQFLLEAVQVFVRAVPNPAHEALAELERAGCLQAIITQNIDSLHQRAGSKRVVEFHGHCRSFYCNSCRAAGDVGRVAKLTRADIPWTCAHCGGVIRPEVVFFGEAIPEQAMQEAERLVARADLAIIVGTSGEVAPFSVFPYRIKAMGGRVIEINLGPTAYGRLSDVRIDAPAERVLPELARRILKPHAPAIS</sequence>
<feature type="active site" description="Proton acceptor" evidence="4">
    <location>
        <position position="123"/>
    </location>
</feature>
<dbReference type="EC" id="2.3.1.286" evidence="1"/>
<dbReference type="EMBL" id="CP003221">
    <property type="protein sequence ID" value="EGJ52069.1"/>
    <property type="molecule type" value="Genomic_DNA"/>
</dbReference>
<organism evidence="6 7">
    <name type="scientific">Desulfocurvibacter africanus subsp. africanus str. Walvis Bay</name>
    <dbReference type="NCBI Taxonomy" id="690850"/>
    <lineage>
        <taxon>Bacteria</taxon>
        <taxon>Pseudomonadati</taxon>
        <taxon>Thermodesulfobacteriota</taxon>
        <taxon>Desulfovibrionia</taxon>
        <taxon>Desulfovibrionales</taxon>
        <taxon>Desulfovibrionaceae</taxon>
        <taxon>Desulfocurvibacter</taxon>
    </lineage>
</organism>
<dbReference type="PROSITE" id="PS50305">
    <property type="entry name" value="SIRTUIN"/>
    <property type="match status" value="1"/>
</dbReference>
<keyword evidence="4" id="KW-0479">Metal-binding</keyword>
<dbReference type="GO" id="GO:0017136">
    <property type="term" value="F:histone deacetylase activity, NAD-dependent"/>
    <property type="evidence" value="ECO:0007669"/>
    <property type="project" value="TreeGrafter"/>
</dbReference>
<protein>
    <recommendedName>
        <fullName evidence="1">protein acetyllysine N-acetyltransferase</fullName>
        <ecNumber evidence="1">2.3.1.286</ecNumber>
    </recommendedName>
</protein>
<dbReference type="Proteomes" id="UP000007844">
    <property type="component" value="Chromosome"/>
</dbReference>
<accession>F3Z040</accession>
<evidence type="ECO:0000256" key="4">
    <source>
        <dbReference type="PROSITE-ProRule" id="PRU00236"/>
    </source>
</evidence>
<dbReference type="NCBIfam" id="NF001753">
    <property type="entry name" value="PRK00481.1-3"/>
    <property type="match status" value="1"/>
</dbReference>
<dbReference type="InterPro" id="IPR003000">
    <property type="entry name" value="Sirtuin"/>
</dbReference>
<dbReference type="GO" id="GO:0070403">
    <property type="term" value="F:NAD+ binding"/>
    <property type="evidence" value="ECO:0007669"/>
    <property type="project" value="InterPro"/>
</dbReference>
<feature type="domain" description="Deacetylase sirtuin-type" evidence="5">
    <location>
        <begin position="1"/>
        <end position="253"/>
    </location>
</feature>
<dbReference type="RefSeq" id="WP_014261663.1">
    <property type="nucleotide sequence ID" value="NC_016629.1"/>
</dbReference>
<dbReference type="CDD" id="cd01407">
    <property type="entry name" value="SIR2-fam"/>
    <property type="match status" value="1"/>
</dbReference>
<evidence type="ECO:0000313" key="7">
    <source>
        <dbReference type="Proteomes" id="UP000007844"/>
    </source>
</evidence>
<evidence type="ECO:0000256" key="1">
    <source>
        <dbReference type="ARBA" id="ARBA00012928"/>
    </source>
</evidence>
<feature type="binding site" evidence="4">
    <location>
        <position position="158"/>
    </location>
    <ligand>
        <name>Zn(2+)</name>
        <dbReference type="ChEBI" id="CHEBI:29105"/>
    </ligand>
</feature>
<dbReference type="InterPro" id="IPR050134">
    <property type="entry name" value="NAD-dep_sirtuin_deacylases"/>
</dbReference>
<keyword evidence="3" id="KW-0520">NAD</keyword>
<dbReference type="PANTHER" id="PTHR11085:SF10">
    <property type="entry name" value="NAD-DEPENDENT PROTEIN DEACYLASE SIRTUIN-5, MITOCHONDRIAL-RELATED"/>
    <property type="match status" value="1"/>
</dbReference>
<keyword evidence="4" id="KW-0862">Zinc</keyword>
<proteinExistence type="predicted"/>
<dbReference type="GO" id="GO:0046872">
    <property type="term" value="F:metal ion binding"/>
    <property type="evidence" value="ECO:0007669"/>
    <property type="project" value="UniProtKB-KW"/>
</dbReference>
<keyword evidence="7" id="KW-1185">Reference proteome</keyword>
<feature type="binding site" evidence="4">
    <location>
        <position position="131"/>
    </location>
    <ligand>
        <name>Zn(2+)</name>
        <dbReference type="ChEBI" id="CHEBI:29105"/>
    </ligand>
</feature>
<feature type="binding site" evidence="4">
    <location>
        <position position="134"/>
    </location>
    <ligand>
        <name>Zn(2+)</name>
        <dbReference type="ChEBI" id="CHEBI:29105"/>
    </ligand>
</feature>
<name>F3Z040_DESAF</name>
<dbReference type="PANTHER" id="PTHR11085">
    <property type="entry name" value="NAD-DEPENDENT PROTEIN DEACYLASE SIRTUIN-5, MITOCHONDRIAL-RELATED"/>
    <property type="match status" value="1"/>
</dbReference>
<dbReference type="STRING" id="690850.Desaf_3793"/>
<dbReference type="InterPro" id="IPR029035">
    <property type="entry name" value="DHS-like_NAD/FAD-binding_dom"/>
</dbReference>
<dbReference type="eggNOG" id="COG0846">
    <property type="taxonomic scope" value="Bacteria"/>
</dbReference>
<evidence type="ECO:0000256" key="2">
    <source>
        <dbReference type="ARBA" id="ARBA00022679"/>
    </source>
</evidence>
<dbReference type="SUPFAM" id="SSF52467">
    <property type="entry name" value="DHS-like NAD/FAD-binding domain"/>
    <property type="match status" value="1"/>
</dbReference>
<dbReference type="Gene3D" id="3.30.1600.10">
    <property type="entry name" value="SIR2/SIRT2 'Small Domain"/>
    <property type="match status" value="1"/>
</dbReference>
<dbReference type="KEGG" id="daf:Desaf_3793"/>
<reference evidence="6 7" key="1">
    <citation type="journal article" date="2011" name="J. Bacteriol.">
        <title>Genome sequence of the mercury-methylating and pleomorphic Desulfovibrio africanus Strain Walvis Bay.</title>
        <authorList>
            <person name="Brown S.D."/>
            <person name="Wall J.D."/>
            <person name="Kucken A.M."/>
            <person name="Gilmour C.C."/>
            <person name="Podar M."/>
            <person name="Brandt C.C."/>
            <person name="Teshima H."/>
            <person name="Detter J.C."/>
            <person name="Han C.S."/>
            <person name="Land M.L."/>
            <person name="Lucas S."/>
            <person name="Han J."/>
            <person name="Pennacchio L."/>
            <person name="Nolan M."/>
            <person name="Pitluck S."/>
            <person name="Woyke T."/>
            <person name="Goodwin L."/>
            <person name="Palumbo A.V."/>
            <person name="Elias D.A."/>
        </authorList>
    </citation>
    <scope>NUCLEOTIDE SEQUENCE [LARGE SCALE GENOMIC DNA]</scope>
    <source>
        <strain evidence="6 7">Walvis Bay</strain>
    </source>
</reference>
<evidence type="ECO:0000313" key="6">
    <source>
        <dbReference type="EMBL" id="EGJ52069.1"/>
    </source>
</evidence>
<dbReference type="AlphaFoldDB" id="F3Z040"/>
<dbReference type="Gene3D" id="3.40.50.1220">
    <property type="entry name" value="TPP-binding domain"/>
    <property type="match status" value="1"/>
</dbReference>
<dbReference type="InterPro" id="IPR026590">
    <property type="entry name" value="Ssirtuin_cat_dom"/>
</dbReference>
<feature type="binding site" evidence="4">
    <location>
        <position position="155"/>
    </location>
    <ligand>
        <name>Zn(2+)</name>
        <dbReference type="ChEBI" id="CHEBI:29105"/>
    </ligand>
</feature>
<evidence type="ECO:0000259" key="5">
    <source>
        <dbReference type="PROSITE" id="PS50305"/>
    </source>
</evidence>
<gene>
    <name evidence="6" type="ORF">Desaf_3793</name>
</gene>
<keyword evidence="2" id="KW-0808">Transferase</keyword>
<dbReference type="HOGENOM" id="CLU_023643_3_1_7"/>
<dbReference type="Pfam" id="PF02146">
    <property type="entry name" value="SIR2"/>
    <property type="match status" value="1"/>
</dbReference>
<dbReference type="InterPro" id="IPR026591">
    <property type="entry name" value="Sirtuin_cat_small_dom_sf"/>
</dbReference>
<evidence type="ECO:0000256" key="3">
    <source>
        <dbReference type="ARBA" id="ARBA00023027"/>
    </source>
</evidence>